<evidence type="ECO:0000256" key="1">
    <source>
        <dbReference type="SAM" id="MobiDB-lite"/>
    </source>
</evidence>
<dbReference type="Proteomes" id="UP000474024">
    <property type="component" value="Unassembled WGS sequence"/>
</dbReference>
<proteinExistence type="predicted"/>
<feature type="transmembrane region" description="Helical" evidence="2">
    <location>
        <begin position="214"/>
        <end position="238"/>
    </location>
</feature>
<gene>
    <name evidence="3" type="ORF">FYJ75_01250</name>
</gene>
<dbReference type="EMBL" id="VUNI01000001">
    <property type="protein sequence ID" value="MST73662.1"/>
    <property type="molecule type" value="Genomic_DNA"/>
</dbReference>
<keyword evidence="2" id="KW-0812">Transmembrane</keyword>
<feature type="transmembrane region" description="Helical" evidence="2">
    <location>
        <begin position="543"/>
        <end position="563"/>
    </location>
</feature>
<evidence type="ECO:0000313" key="4">
    <source>
        <dbReference type="Proteomes" id="UP000474024"/>
    </source>
</evidence>
<feature type="transmembrane region" description="Helical" evidence="2">
    <location>
        <begin position="68"/>
        <end position="85"/>
    </location>
</feature>
<reference evidence="3 4" key="1">
    <citation type="submission" date="2019-08" db="EMBL/GenBank/DDBJ databases">
        <title>In-depth cultivation of the pig gut microbiome towards novel bacterial diversity and tailored functional studies.</title>
        <authorList>
            <person name="Wylensek D."/>
            <person name="Hitch T.C.A."/>
            <person name="Clavel T."/>
        </authorList>
    </citation>
    <scope>NUCLEOTIDE SEQUENCE [LARGE SCALE GENOMIC DNA]</scope>
    <source>
        <strain evidence="3 4">MUC/MUC-530-WT-4D</strain>
    </source>
</reference>
<protein>
    <submittedName>
        <fullName evidence="3">Uncharacterized protein</fullName>
    </submittedName>
</protein>
<feature type="transmembrane region" description="Helical" evidence="2">
    <location>
        <begin position="40"/>
        <end position="62"/>
    </location>
</feature>
<feature type="transmembrane region" description="Helical" evidence="2">
    <location>
        <begin position="479"/>
        <end position="498"/>
    </location>
</feature>
<organism evidence="3 4">
    <name type="scientific">Roseburia porci</name>
    <dbReference type="NCBI Taxonomy" id="2605790"/>
    <lineage>
        <taxon>Bacteria</taxon>
        <taxon>Bacillati</taxon>
        <taxon>Bacillota</taxon>
        <taxon>Clostridia</taxon>
        <taxon>Lachnospirales</taxon>
        <taxon>Lachnospiraceae</taxon>
        <taxon>Roseburia</taxon>
    </lineage>
</organism>
<evidence type="ECO:0000313" key="3">
    <source>
        <dbReference type="EMBL" id="MST73662.1"/>
    </source>
</evidence>
<feature type="compositionally biased region" description="Basic and acidic residues" evidence="1">
    <location>
        <begin position="423"/>
        <end position="434"/>
    </location>
</feature>
<dbReference type="AlphaFoldDB" id="A0A6L5YNH8"/>
<feature type="transmembrane region" description="Helical" evidence="2">
    <location>
        <begin position="505"/>
        <end position="523"/>
    </location>
</feature>
<feature type="transmembrane region" description="Helical" evidence="2">
    <location>
        <begin position="312"/>
        <end position="342"/>
    </location>
</feature>
<name>A0A6L5YNH8_9FIRM</name>
<accession>A0A6L5YNH8</accession>
<feature type="transmembrane region" description="Helical" evidence="2">
    <location>
        <begin position="244"/>
        <end position="263"/>
    </location>
</feature>
<feature type="region of interest" description="Disordered" evidence="1">
    <location>
        <begin position="411"/>
        <end position="443"/>
    </location>
</feature>
<keyword evidence="2" id="KW-0472">Membrane</keyword>
<comment type="caution">
    <text evidence="3">The sequence shown here is derived from an EMBL/GenBank/DDBJ whole genome shotgun (WGS) entry which is preliminary data.</text>
</comment>
<feature type="transmembrane region" description="Helical" evidence="2">
    <location>
        <begin position="275"/>
        <end position="292"/>
    </location>
</feature>
<evidence type="ECO:0000256" key="2">
    <source>
        <dbReference type="SAM" id="Phobius"/>
    </source>
</evidence>
<keyword evidence="4" id="KW-1185">Reference proteome</keyword>
<feature type="transmembrane region" description="Helical" evidence="2">
    <location>
        <begin position="354"/>
        <end position="375"/>
    </location>
</feature>
<feature type="transmembrane region" description="Helical" evidence="2">
    <location>
        <begin position="6"/>
        <end position="28"/>
    </location>
</feature>
<keyword evidence="2" id="KW-1133">Transmembrane helix</keyword>
<sequence>MTTLVIIRFISIFAVYFCLTVLAPAIVFRRWLKGLRVAEQFLICYVTGNFYVINLVFVLQLLHISHPATLWVGTVIPAFLAWSKINRIPVRERVREFFVAAKRLSRGTLGLKMIWHRMLYQILIYVRKGGRIFYQKVIKKTGQWMFVVVIVFSLFWIYGRGLILAYGYAASDIPVHISWINQMSRGNMFSAGVYPFGFHCMMYYLHAAFGFDTYVLLCQFFFVQVICIHFVLLAFLKLCCKTTYLPYAGTLFYVLGNFWGLQTYSRFYATLPQEFGMIFVLPSVSFAIAFFQTHRERLAGKKIWRDRNLLCFAMSFSLTLAIHFYGTMVAGLCCIGIAVGFFFRFVRKEYFGKIMLTGIISVVIAVLPMGVAYATGTPLQGSLGWGMSVIHGTSNEDALDSEIAENSEITEAVTESGEISTEEENRQSADKEQVTETETSTEEQLVVPKKSMKQKITGVGEQLAERIIQFILPGKETPFGYLILTGIVVVGLLGLALCVTRRTDYGMMLIAVSAYMMIMTLLLDAGELGLPVLMDPARCSIYYVYLFIAVPVLFVDGSIYFLLGFRRLNVLRNLISLFLTGTLLIGMNQYGVIRQNETFGSDFVSNGAITCLSNIIHDNADHTWTIISANDETQMGLDHGYHTEMISFLRQMEYLTKDTTITIPTASVYFFVEKVPLNYAVPYVKSGQSISKAGALQALPNVGGIGMYQGENRWILMSRMYYWAQAFEKLYPDAMSVYYESDQFICYKLDQNMYHLYNLAIDYGYNQIVDEQME</sequence>
<feature type="transmembrane region" description="Helical" evidence="2">
    <location>
        <begin position="188"/>
        <end position="207"/>
    </location>
</feature>
<feature type="transmembrane region" description="Helical" evidence="2">
    <location>
        <begin position="570"/>
        <end position="587"/>
    </location>
</feature>
<feature type="transmembrane region" description="Helical" evidence="2">
    <location>
        <begin position="144"/>
        <end position="168"/>
    </location>
</feature>